<evidence type="ECO:0000256" key="1">
    <source>
        <dbReference type="SAM" id="MobiDB-lite"/>
    </source>
</evidence>
<protein>
    <submittedName>
        <fullName evidence="3">Uncharacterized protein</fullName>
    </submittedName>
</protein>
<feature type="transmembrane region" description="Helical" evidence="2">
    <location>
        <begin position="92"/>
        <end position="113"/>
    </location>
</feature>
<dbReference type="EMBL" id="JAXOVC010000006">
    <property type="protein sequence ID" value="KAK4500927.1"/>
    <property type="molecule type" value="Genomic_DNA"/>
</dbReference>
<feature type="transmembrane region" description="Helical" evidence="2">
    <location>
        <begin position="455"/>
        <end position="477"/>
    </location>
</feature>
<feature type="transmembrane region" description="Helical" evidence="2">
    <location>
        <begin position="171"/>
        <end position="194"/>
    </location>
</feature>
<comment type="caution">
    <text evidence="3">The sequence shown here is derived from an EMBL/GenBank/DDBJ whole genome shotgun (WGS) entry which is preliminary data.</text>
</comment>
<feature type="transmembrane region" description="Helical" evidence="2">
    <location>
        <begin position="424"/>
        <end position="443"/>
    </location>
</feature>
<keyword evidence="4" id="KW-1185">Reference proteome</keyword>
<feature type="transmembrane region" description="Helical" evidence="2">
    <location>
        <begin position="64"/>
        <end position="80"/>
    </location>
</feature>
<feature type="transmembrane region" description="Helical" evidence="2">
    <location>
        <begin position="396"/>
        <end position="415"/>
    </location>
</feature>
<evidence type="ECO:0000256" key="2">
    <source>
        <dbReference type="SAM" id="Phobius"/>
    </source>
</evidence>
<feature type="transmembrane region" description="Helical" evidence="2">
    <location>
        <begin position="134"/>
        <end position="159"/>
    </location>
</feature>
<organism evidence="3 4">
    <name type="scientific">Zasmidium cellare</name>
    <name type="common">Wine cellar mold</name>
    <name type="synonym">Racodium cellare</name>
    <dbReference type="NCBI Taxonomy" id="395010"/>
    <lineage>
        <taxon>Eukaryota</taxon>
        <taxon>Fungi</taxon>
        <taxon>Dikarya</taxon>
        <taxon>Ascomycota</taxon>
        <taxon>Pezizomycotina</taxon>
        <taxon>Dothideomycetes</taxon>
        <taxon>Dothideomycetidae</taxon>
        <taxon>Mycosphaerellales</taxon>
        <taxon>Mycosphaerellaceae</taxon>
        <taxon>Zasmidium</taxon>
    </lineage>
</organism>
<keyword evidence="2" id="KW-0812">Transmembrane</keyword>
<accession>A0ABR0EHD8</accession>
<dbReference type="PANTHER" id="PTHR42101">
    <property type="entry name" value="CHROMOSOME 16, WHOLE GENOME SHOTGUN SEQUENCE"/>
    <property type="match status" value="1"/>
</dbReference>
<dbReference type="PANTHER" id="PTHR42101:SF1">
    <property type="entry name" value="LOW TEMPERATURE REQUIREMENT A"/>
    <property type="match status" value="1"/>
</dbReference>
<feature type="transmembrane region" description="Helical" evidence="2">
    <location>
        <begin position="324"/>
        <end position="344"/>
    </location>
</feature>
<sequence>MPLEHERSYLPIVQSPLVQPEKDDGEDIEAGRLDSHSPSPKPPGDVENETPQFRRFQQSTNIELFYDLFFVANLTVFTYEHEVNDGESLKQYVGFFCIIWFTWYQVSLYDVRFGMDSVFERVCKAVQFLNYKKVVLPMLLIVGTNFVAAMVYLGLYWTFHLNANGENHTHIVWYVIAILETILATAVSVMYMIYFDWQHEELFGTIRQQIWSFLHFPLHVALVLAVEGASQCITWTAAVRRNNALLKDFNHWNMMLGNFSNPDIPASIFQEAATSLNHTAVELLDRSLSRSSSLLGTSQGIGYYYQTNASAIPTIASGPEDLEAAYNAFAWLLGILFNTVFKIAGFEPPASSTEVNEALEYLQGPLNFDEFPHDYWREQSIDNITKAWTVFQVTFVYFYVTVGCFLVLCTVLAWLNRGRKTKLFMFRLVFTALVGVGIALLATMDATGTVGDFVLSAWLLPTITICLFLGEFMTFLLNVDAELTPEQSLF</sequence>
<keyword evidence="2" id="KW-0472">Membrane</keyword>
<gene>
    <name evidence="3" type="ORF">PRZ48_009119</name>
</gene>
<evidence type="ECO:0000313" key="3">
    <source>
        <dbReference type="EMBL" id="KAK4500927.1"/>
    </source>
</evidence>
<keyword evidence="2" id="KW-1133">Transmembrane helix</keyword>
<name>A0ABR0EHD8_ZASCE</name>
<proteinExistence type="predicted"/>
<evidence type="ECO:0000313" key="4">
    <source>
        <dbReference type="Proteomes" id="UP001305779"/>
    </source>
</evidence>
<dbReference type="Proteomes" id="UP001305779">
    <property type="component" value="Unassembled WGS sequence"/>
</dbReference>
<reference evidence="3 4" key="1">
    <citation type="journal article" date="2023" name="G3 (Bethesda)">
        <title>A chromosome-level genome assembly of Zasmidium syzygii isolated from banana leaves.</title>
        <authorList>
            <person name="van Westerhoven A.C."/>
            <person name="Mehrabi R."/>
            <person name="Talebi R."/>
            <person name="Steentjes M.B.F."/>
            <person name="Corcolon B."/>
            <person name="Chong P.A."/>
            <person name="Kema G.H.J."/>
            <person name="Seidl M.F."/>
        </authorList>
    </citation>
    <scope>NUCLEOTIDE SEQUENCE [LARGE SCALE GENOMIC DNA]</scope>
    <source>
        <strain evidence="3 4">P124</strain>
    </source>
</reference>
<feature type="region of interest" description="Disordered" evidence="1">
    <location>
        <begin position="1"/>
        <end position="49"/>
    </location>
</feature>